<protein>
    <recommendedName>
        <fullName evidence="4">N-acetyltransferase domain-containing protein</fullName>
    </recommendedName>
</protein>
<keyword evidence="1" id="KW-0808">Transferase</keyword>
<evidence type="ECO:0000256" key="3">
    <source>
        <dbReference type="ARBA" id="ARBA00038502"/>
    </source>
</evidence>
<keyword evidence="6" id="KW-1185">Reference proteome</keyword>
<name>A0AAN4VYB2_9BACT</name>
<evidence type="ECO:0000313" key="5">
    <source>
        <dbReference type="EMBL" id="GJM61050.1"/>
    </source>
</evidence>
<dbReference type="EMBL" id="BQKE01000001">
    <property type="protein sequence ID" value="GJM61050.1"/>
    <property type="molecule type" value="Genomic_DNA"/>
</dbReference>
<dbReference type="Pfam" id="PF13302">
    <property type="entry name" value="Acetyltransf_3"/>
    <property type="match status" value="1"/>
</dbReference>
<feature type="domain" description="N-acetyltransferase" evidence="4">
    <location>
        <begin position="15"/>
        <end position="171"/>
    </location>
</feature>
<sequence>MRTIEDLPLLKGPKIHLKKPSHQDIPRICELLNEKEVSAYTLFIPHPYQEKDAVFWLNMGHQGLTNQNQFIFGIYKNDNGEFIGGIDLRLERRHKKGELGYWLGKPFWNQGLMTEALELIISWAMEDLKVNKVIALHDINNPASGRVMEKAGMQKEATLFEHYYINGKFISLNQYYIHQHLYNKHQK</sequence>
<dbReference type="InterPro" id="IPR016181">
    <property type="entry name" value="Acyl_CoA_acyltransferase"/>
</dbReference>
<dbReference type="PANTHER" id="PTHR43792:SF8">
    <property type="entry name" value="[RIBOSOMAL PROTEIN US5]-ALANINE N-ACETYLTRANSFERASE"/>
    <property type="match status" value="1"/>
</dbReference>
<keyword evidence="2" id="KW-0012">Acyltransferase</keyword>
<reference evidence="5 6" key="1">
    <citation type="submission" date="2021-12" db="EMBL/GenBank/DDBJ databases">
        <title>Genome sequencing of bacteria with rrn-lacking chromosome and rrn-plasmid.</title>
        <authorList>
            <person name="Anda M."/>
            <person name="Iwasaki W."/>
        </authorList>
    </citation>
    <scope>NUCLEOTIDE SEQUENCE [LARGE SCALE GENOMIC DNA]</scope>
    <source>
        <strain evidence="5 6">NBRC 15940</strain>
    </source>
</reference>
<dbReference type="AlphaFoldDB" id="A0AAN4VYB2"/>
<proteinExistence type="inferred from homology"/>
<gene>
    <name evidence="5" type="ORF">PEDI_16020</name>
</gene>
<accession>A0AAN4VYB2</accession>
<dbReference type="Gene3D" id="3.40.630.30">
    <property type="match status" value="1"/>
</dbReference>
<evidence type="ECO:0000256" key="1">
    <source>
        <dbReference type="ARBA" id="ARBA00022679"/>
    </source>
</evidence>
<dbReference type="InterPro" id="IPR051531">
    <property type="entry name" value="N-acetyltransferase"/>
</dbReference>
<dbReference type="Proteomes" id="UP001310022">
    <property type="component" value="Unassembled WGS sequence"/>
</dbReference>
<comment type="caution">
    <text evidence="5">The sequence shown here is derived from an EMBL/GenBank/DDBJ whole genome shotgun (WGS) entry which is preliminary data.</text>
</comment>
<evidence type="ECO:0000313" key="6">
    <source>
        <dbReference type="Proteomes" id="UP001310022"/>
    </source>
</evidence>
<evidence type="ECO:0000259" key="4">
    <source>
        <dbReference type="PROSITE" id="PS51186"/>
    </source>
</evidence>
<evidence type="ECO:0000256" key="2">
    <source>
        <dbReference type="ARBA" id="ARBA00023315"/>
    </source>
</evidence>
<dbReference type="SUPFAM" id="SSF55729">
    <property type="entry name" value="Acyl-CoA N-acyltransferases (Nat)"/>
    <property type="match status" value="1"/>
</dbReference>
<dbReference type="InterPro" id="IPR000182">
    <property type="entry name" value="GNAT_dom"/>
</dbReference>
<dbReference type="GO" id="GO:0016747">
    <property type="term" value="F:acyltransferase activity, transferring groups other than amino-acyl groups"/>
    <property type="evidence" value="ECO:0007669"/>
    <property type="project" value="InterPro"/>
</dbReference>
<dbReference type="PANTHER" id="PTHR43792">
    <property type="entry name" value="GNAT FAMILY, PUTATIVE (AFU_ORTHOLOGUE AFUA_3G00765)-RELATED-RELATED"/>
    <property type="match status" value="1"/>
</dbReference>
<dbReference type="PROSITE" id="PS51186">
    <property type="entry name" value="GNAT"/>
    <property type="match status" value="1"/>
</dbReference>
<organism evidence="5 6">
    <name type="scientific">Persicobacter diffluens</name>
    <dbReference type="NCBI Taxonomy" id="981"/>
    <lineage>
        <taxon>Bacteria</taxon>
        <taxon>Pseudomonadati</taxon>
        <taxon>Bacteroidota</taxon>
        <taxon>Cytophagia</taxon>
        <taxon>Cytophagales</taxon>
        <taxon>Persicobacteraceae</taxon>
        <taxon>Persicobacter</taxon>
    </lineage>
</organism>
<dbReference type="RefSeq" id="WP_338236675.1">
    <property type="nucleotide sequence ID" value="NZ_BQKE01000001.1"/>
</dbReference>
<comment type="similarity">
    <text evidence="3">Belongs to the acetyltransferase family. RimJ subfamily.</text>
</comment>